<proteinExistence type="predicted"/>
<comment type="caution">
    <text evidence="1">The sequence shown here is derived from an EMBL/GenBank/DDBJ whole genome shotgun (WGS) entry which is preliminary data.</text>
</comment>
<dbReference type="Gene3D" id="3.30.420.10">
    <property type="entry name" value="Ribonuclease H-like superfamily/Ribonuclease H"/>
    <property type="match status" value="1"/>
</dbReference>
<protein>
    <submittedName>
        <fullName evidence="1">Uncharacterized protein</fullName>
    </submittedName>
</protein>
<name>A0ABR1EC70_NECAM</name>
<accession>A0ABR1EC70</accession>
<organism evidence="1 2">
    <name type="scientific">Necator americanus</name>
    <name type="common">Human hookworm</name>
    <dbReference type="NCBI Taxonomy" id="51031"/>
    <lineage>
        <taxon>Eukaryota</taxon>
        <taxon>Metazoa</taxon>
        <taxon>Ecdysozoa</taxon>
        <taxon>Nematoda</taxon>
        <taxon>Chromadorea</taxon>
        <taxon>Rhabditida</taxon>
        <taxon>Rhabditina</taxon>
        <taxon>Rhabditomorpha</taxon>
        <taxon>Strongyloidea</taxon>
        <taxon>Ancylostomatidae</taxon>
        <taxon>Bunostominae</taxon>
        <taxon>Necator</taxon>
    </lineage>
</organism>
<reference evidence="1 2" key="1">
    <citation type="submission" date="2023-08" db="EMBL/GenBank/DDBJ databases">
        <title>A Necator americanus chromosomal reference genome.</title>
        <authorList>
            <person name="Ilik V."/>
            <person name="Petrzelkova K.J."/>
            <person name="Pardy F."/>
            <person name="Fuh T."/>
            <person name="Niatou-Singa F.S."/>
            <person name="Gouil Q."/>
            <person name="Baker L."/>
            <person name="Ritchie M.E."/>
            <person name="Jex A.R."/>
            <person name="Gazzola D."/>
            <person name="Li H."/>
            <person name="Toshio Fujiwara R."/>
            <person name="Zhan B."/>
            <person name="Aroian R.V."/>
            <person name="Pafco B."/>
            <person name="Schwarz E.M."/>
        </authorList>
    </citation>
    <scope>NUCLEOTIDE SEQUENCE [LARGE SCALE GENOMIC DNA]</scope>
    <source>
        <strain evidence="1 2">Aroian</strain>
        <tissue evidence="1">Whole animal</tissue>
    </source>
</reference>
<evidence type="ECO:0000313" key="2">
    <source>
        <dbReference type="Proteomes" id="UP001303046"/>
    </source>
</evidence>
<evidence type="ECO:0000313" key="1">
    <source>
        <dbReference type="EMBL" id="KAK6759356.1"/>
    </source>
</evidence>
<dbReference type="EMBL" id="JAVFWL010000006">
    <property type="protein sequence ID" value="KAK6759356.1"/>
    <property type="molecule type" value="Genomic_DNA"/>
</dbReference>
<sequence length="105" mass="12098">MLVRSVRRAENRGSVRNAVLRASAHLLHDNVRLYIAKETHKKIEKLASLLKAFLAKKILTKFDDINRTVIDFFDTQPPHFFEKGMVDLPVRWSTVVTNDGYCTVD</sequence>
<keyword evidence="2" id="KW-1185">Reference proteome</keyword>
<dbReference type="InterPro" id="IPR036397">
    <property type="entry name" value="RNaseH_sf"/>
</dbReference>
<gene>
    <name evidence="1" type="primary">Necator_chrX.g21292</name>
    <name evidence="1" type="ORF">RB195_021131</name>
</gene>
<dbReference type="Proteomes" id="UP001303046">
    <property type="component" value="Unassembled WGS sequence"/>
</dbReference>